<dbReference type="RefSeq" id="WP_169161313.1">
    <property type="nucleotide sequence ID" value="NZ_JABBFW010000010.1"/>
</dbReference>
<feature type="modified residue" description="4-aspartylphosphate" evidence="2">
    <location>
        <position position="68"/>
    </location>
</feature>
<keyword evidence="2" id="KW-0597">Phosphoprotein</keyword>
<dbReference type="Pfam" id="PF07228">
    <property type="entry name" value="SpoIIE"/>
    <property type="match status" value="1"/>
</dbReference>
<evidence type="ECO:0000256" key="2">
    <source>
        <dbReference type="PROSITE-ProRule" id="PRU00169"/>
    </source>
</evidence>
<dbReference type="InterPro" id="IPR001789">
    <property type="entry name" value="Sig_transdc_resp-reg_receiver"/>
</dbReference>
<dbReference type="SMART" id="SM00331">
    <property type="entry name" value="PP2C_SIG"/>
    <property type="match status" value="1"/>
</dbReference>
<dbReference type="EMBL" id="JABBFW010000010">
    <property type="protein sequence ID" value="NML16406.1"/>
    <property type="molecule type" value="Genomic_DNA"/>
</dbReference>
<dbReference type="GO" id="GO:0000160">
    <property type="term" value="P:phosphorelay signal transduction system"/>
    <property type="evidence" value="ECO:0007669"/>
    <property type="project" value="InterPro"/>
</dbReference>
<dbReference type="SUPFAM" id="SSF81606">
    <property type="entry name" value="PP2C-like"/>
    <property type="match status" value="1"/>
</dbReference>
<dbReference type="SMART" id="SM00448">
    <property type="entry name" value="REC"/>
    <property type="match status" value="1"/>
</dbReference>
<dbReference type="InterPro" id="IPR011006">
    <property type="entry name" value="CheY-like_superfamily"/>
</dbReference>
<keyword evidence="5" id="KW-1185">Reference proteome</keyword>
<dbReference type="Pfam" id="PF00072">
    <property type="entry name" value="Response_reg"/>
    <property type="match status" value="1"/>
</dbReference>
<accession>A0A848FBW2</accession>
<dbReference type="InterPro" id="IPR036457">
    <property type="entry name" value="PPM-type-like_dom_sf"/>
</dbReference>
<dbReference type="AlphaFoldDB" id="A0A848FBW2"/>
<sequence length="424" mass="46367">MEHQPVTLTPPLRRAGTLRVMVVDDQPMQRLVVHRALTRLGHQVCEAASGEEALARMEHEAVDLVVSDWIMQGMDGLALCRALRARPGARYVYFILMSSRDKREDMIEGLAAGADDFLRKPVDFDELAVRLHAGQRLLELQAGLEERNRELQAAYQQIQRDVDAAGAFQKSLLPQETFDDGRTRFAWLFLPSRFVSGDALNCFGFDAQRVAFYNFDVAGHGVASAMVAMIVTQMLSPQFSGGIVQAARSASAASPAAVVQSLNARLLEAGIGTSYLTCVFGLLDQRNGSLRLVRAGHTLPVVVLPDGRVHEVAEDGDLPVGLFDDVAYHDIELTLPPGARLCCYTDGVTECEDLQGEPYGLERLKTFLSRTAACPAQDTVREFEAEIRRWAGGDSAELRDDISMLLIEHVGAGAASTVVEVTRA</sequence>
<organism evidence="4 5">
    <name type="scientific">Azohydromonas caseinilytica</name>
    <dbReference type="NCBI Taxonomy" id="2728836"/>
    <lineage>
        <taxon>Bacteria</taxon>
        <taxon>Pseudomonadati</taxon>
        <taxon>Pseudomonadota</taxon>
        <taxon>Betaproteobacteria</taxon>
        <taxon>Burkholderiales</taxon>
        <taxon>Sphaerotilaceae</taxon>
        <taxon>Azohydromonas</taxon>
    </lineage>
</organism>
<protein>
    <submittedName>
        <fullName evidence="4">Fused response regulator/phosphatase</fullName>
    </submittedName>
</protein>
<dbReference type="InterPro" id="IPR052016">
    <property type="entry name" value="Bact_Sigma-Reg"/>
</dbReference>
<comment type="caution">
    <text evidence="4">The sequence shown here is derived from an EMBL/GenBank/DDBJ whole genome shotgun (WGS) entry which is preliminary data.</text>
</comment>
<dbReference type="Proteomes" id="UP000574067">
    <property type="component" value="Unassembled WGS sequence"/>
</dbReference>
<reference evidence="4 5" key="1">
    <citation type="submission" date="2020-04" db="EMBL/GenBank/DDBJ databases">
        <title>Azohydromonas sp. isolated from soil.</title>
        <authorList>
            <person name="Dahal R.H."/>
        </authorList>
    </citation>
    <scope>NUCLEOTIDE SEQUENCE [LARGE SCALE GENOMIC DNA]</scope>
    <source>
        <strain evidence="4 5">G-1-1-14</strain>
    </source>
</reference>
<dbReference type="Gene3D" id="3.40.50.2300">
    <property type="match status" value="1"/>
</dbReference>
<dbReference type="InterPro" id="IPR001932">
    <property type="entry name" value="PPM-type_phosphatase-like_dom"/>
</dbReference>
<dbReference type="PROSITE" id="PS50110">
    <property type="entry name" value="RESPONSE_REGULATORY"/>
    <property type="match status" value="1"/>
</dbReference>
<dbReference type="SUPFAM" id="SSF52172">
    <property type="entry name" value="CheY-like"/>
    <property type="match status" value="1"/>
</dbReference>
<proteinExistence type="predicted"/>
<name>A0A848FBW2_9BURK</name>
<feature type="domain" description="Response regulatory" evidence="3">
    <location>
        <begin position="19"/>
        <end position="135"/>
    </location>
</feature>
<dbReference type="Gene3D" id="3.60.40.10">
    <property type="entry name" value="PPM-type phosphatase domain"/>
    <property type="match status" value="1"/>
</dbReference>
<dbReference type="GO" id="GO:0016791">
    <property type="term" value="F:phosphatase activity"/>
    <property type="evidence" value="ECO:0007669"/>
    <property type="project" value="TreeGrafter"/>
</dbReference>
<evidence type="ECO:0000313" key="5">
    <source>
        <dbReference type="Proteomes" id="UP000574067"/>
    </source>
</evidence>
<evidence type="ECO:0000259" key="3">
    <source>
        <dbReference type="PROSITE" id="PS50110"/>
    </source>
</evidence>
<gene>
    <name evidence="4" type="ORF">HHL10_15595</name>
</gene>
<evidence type="ECO:0000313" key="4">
    <source>
        <dbReference type="EMBL" id="NML16406.1"/>
    </source>
</evidence>
<dbReference type="PANTHER" id="PTHR43156">
    <property type="entry name" value="STAGE II SPORULATION PROTEIN E-RELATED"/>
    <property type="match status" value="1"/>
</dbReference>
<evidence type="ECO:0000256" key="1">
    <source>
        <dbReference type="ARBA" id="ARBA00022801"/>
    </source>
</evidence>
<dbReference type="PANTHER" id="PTHR43156:SF2">
    <property type="entry name" value="STAGE II SPORULATION PROTEIN E"/>
    <property type="match status" value="1"/>
</dbReference>
<keyword evidence="1" id="KW-0378">Hydrolase</keyword>